<comment type="similarity">
    <text evidence="1">Belongs to the UPF0166 family.</text>
</comment>
<evidence type="ECO:0000313" key="2">
    <source>
        <dbReference type="EMBL" id="GAS88373.1"/>
    </source>
</evidence>
<dbReference type="InterPro" id="IPR011322">
    <property type="entry name" value="N-reg_PII-like_a/b"/>
</dbReference>
<reference evidence="3" key="1">
    <citation type="journal article" date="2016" name="Genome Announc.">
        <title>Draft Genome Sequences of Five Rapidly Growing Mycobacterium Species, M. thermoresistibile, M. fortuitum subsp. acetamidolyticum, M. canariasense, M. brisbanense, and M. novocastrense.</title>
        <authorList>
            <person name="Katahira K."/>
            <person name="Ogura Y."/>
            <person name="Gotoh Y."/>
            <person name="Hayashi T."/>
        </authorList>
    </citation>
    <scope>NUCLEOTIDE SEQUENCE [LARGE SCALE GENOMIC DNA]</scope>
    <source>
        <strain evidence="3">JCM15654</strain>
    </source>
</reference>
<dbReference type="PANTHER" id="PTHR35983:SF1">
    <property type="entry name" value="UPF0166 PROTEIN TM_0021"/>
    <property type="match status" value="1"/>
</dbReference>
<sequence>MVGGSAVSDRHETDYLKLTAYFAERMRHGHRFAADALFDLYGSNDVATSVMLRGIASFGPHHHLRSDQTLSMSEDPPVAVAAVDAADKIAALAEDTVTLTTRGLITLERAQLVRRGSPAPTIPETAKLTVYVGRRHRVGGMPAYRAVCAALHRHGFAGATVLLGVDGTAHGQRRRARFFSGNSDVPIMIMAIGTRQQVAAALGELDDLLDEPLLTVERAQLCKSGGELLTRPPSLPATDAEGRPLWQKLMIHTSEATLHDGVPIHRAIVRQLLQSGTSRGATVLRGVWGYSGTREPHGDKLFQIGRQVPVTTIVIDTSDRIAAAFDTVDELTNGHGLISAEMVPAAVVVDGGVRYGSTDLARHHY</sequence>
<organism evidence="2 3">
    <name type="scientific">Mycolicibacterium brisbanense</name>
    <dbReference type="NCBI Taxonomy" id="146020"/>
    <lineage>
        <taxon>Bacteria</taxon>
        <taxon>Bacillati</taxon>
        <taxon>Actinomycetota</taxon>
        <taxon>Actinomycetes</taxon>
        <taxon>Mycobacteriales</taxon>
        <taxon>Mycobacteriaceae</taxon>
        <taxon>Mycolicibacterium</taxon>
    </lineage>
</organism>
<dbReference type="InterPro" id="IPR015867">
    <property type="entry name" value="N-reg_PII/ATP_PRibTrfase_C"/>
</dbReference>
<comment type="caution">
    <text evidence="2">The sequence shown here is derived from an EMBL/GenBank/DDBJ whole genome shotgun (WGS) entry which is preliminary data.</text>
</comment>
<gene>
    <name evidence="2" type="ORF">RMCB_2469</name>
</gene>
<accession>A0A100VYM4</accession>
<keyword evidence="3" id="KW-1185">Reference proteome</keyword>
<dbReference type="STRING" id="146020.RMCB_2469"/>
<dbReference type="Proteomes" id="UP000069620">
    <property type="component" value="Unassembled WGS sequence"/>
</dbReference>
<evidence type="ECO:0000313" key="3">
    <source>
        <dbReference type="Proteomes" id="UP000069620"/>
    </source>
</evidence>
<reference evidence="3" key="2">
    <citation type="submission" date="2016-02" db="EMBL/GenBank/DDBJ databases">
        <title>Draft genome sequence of five rapidly growing Mycobacterium species.</title>
        <authorList>
            <person name="Katahira K."/>
            <person name="Gotou Y."/>
            <person name="Iida K."/>
            <person name="Ogura Y."/>
            <person name="Hayashi T."/>
        </authorList>
    </citation>
    <scope>NUCLEOTIDE SEQUENCE [LARGE SCALE GENOMIC DNA]</scope>
    <source>
        <strain evidence="3">JCM15654</strain>
    </source>
</reference>
<evidence type="ECO:0008006" key="4">
    <source>
        <dbReference type="Google" id="ProtNLM"/>
    </source>
</evidence>
<dbReference type="PANTHER" id="PTHR35983">
    <property type="entry name" value="UPF0166 PROTEIN TM_0021"/>
    <property type="match status" value="1"/>
</dbReference>
<protein>
    <recommendedName>
        <fullName evidence="4">DUF190 domain-containing protein</fullName>
    </recommendedName>
</protein>
<dbReference type="EMBL" id="BCSX01000022">
    <property type="protein sequence ID" value="GAS88373.1"/>
    <property type="molecule type" value="Genomic_DNA"/>
</dbReference>
<dbReference type="InterPro" id="IPR003793">
    <property type="entry name" value="UPF0166"/>
</dbReference>
<dbReference type="Gene3D" id="3.30.70.120">
    <property type="match status" value="3"/>
</dbReference>
<name>A0A100VYM4_9MYCO</name>
<dbReference type="SUPFAM" id="SSF54913">
    <property type="entry name" value="GlnB-like"/>
    <property type="match status" value="3"/>
</dbReference>
<dbReference type="AlphaFoldDB" id="A0A100VYM4"/>
<evidence type="ECO:0000256" key="1">
    <source>
        <dbReference type="ARBA" id="ARBA00010554"/>
    </source>
</evidence>
<proteinExistence type="inferred from homology"/>
<dbReference type="Pfam" id="PF02641">
    <property type="entry name" value="DUF190"/>
    <property type="match status" value="3"/>
</dbReference>